<feature type="region of interest" description="Disordered" evidence="13">
    <location>
        <begin position="369"/>
        <end position="439"/>
    </location>
</feature>
<dbReference type="SUPFAM" id="SSF50692">
    <property type="entry name" value="ADC-like"/>
    <property type="match status" value="1"/>
</dbReference>
<dbReference type="InterPro" id="IPR003960">
    <property type="entry name" value="ATPase_AAA_CS"/>
</dbReference>
<evidence type="ECO:0000256" key="11">
    <source>
        <dbReference type="ARBA" id="ARBA00034532"/>
    </source>
</evidence>
<dbReference type="InterPro" id="IPR003959">
    <property type="entry name" value="ATPase_AAA_core"/>
</dbReference>
<dbReference type="STRING" id="741276.A0A2S5B314"/>
<evidence type="ECO:0000256" key="7">
    <source>
        <dbReference type="ARBA" id="ARBA00022840"/>
    </source>
</evidence>
<dbReference type="InterPro" id="IPR009010">
    <property type="entry name" value="Asp_de-COase-like_dom_sf"/>
</dbReference>
<keyword evidence="7" id="KW-0067">ATP-binding</keyword>
<evidence type="ECO:0000256" key="2">
    <source>
        <dbReference type="ARBA" id="ARBA00006914"/>
    </source>
</evidence>
<evidence type="ECO:0000256" key="1">
    <source>
        <dbReference type="ARBA" id="ARBA00004370"/>
    </source>
</evidence>
<dbReference type="SMART" id="SM00382">
    <property type="entry name" value="AAA"/>
    <property type="match status" value="2"/>
</dbReference>
<comment type="catalytic activity">
    <reaction evidence="12">
        <text>ATP + H2O = ADP + phosphate + H(+)</text>
        <dbReference type="Rhea" id="RHEA:13065"/>
        <dbReference type="ChEBI" id="CHEBI:15377"/>
        <dbReference type="ChEBI" id="CHEBI:15378"/>
        <dbReference type="ChEBI" id="CHEBI:30616"/>
        <dbReference type="ChEBI" id="CHEBI:43474"/>
        <dbReference type="ChEBI" id="CHEBI:456216"/>
    </reaction>
    <physiologicalReaction direction="left-to-right" evidence="12">
        <dbReference type="Rhea" id="RHEA:13066"/>
    </physiologicalReaction>
</comment>
<dbReference type="InterPro" id="IPR003593">
    <property type="entry name" value="AAA+_ATPase"/>
</dbReference>
<comment type="subcellular location">
    <subcellularLocation>
        <location evidence="1">Membrane</location>
    </subcellularLocation>
</comment>
<sequence length="1069" mass="113807">MGKSATVHFTPLRSCLANLPLSLHAPLAQRGIAPQSVAIQLSYPYAGETRRVVLGWTGLPASAAAPSLASGRAHSTAQPSDRIELDPQFAALLGEGLQEGTKVNIEMLRDLPHATTVNVTPVSADDWEVLESNAEFVETYLLNQVRAVKDGMQIGCWVGSTLIRFTVDSTVPSIDSPLMLSTATELIVAPRSRHAQPVEKPSTHDLSAASSRPSVTSAATAEWEQARKRLLRLLPAGMQPREAQAEQAGLEHTVYVCRALYDTIRRAFPGESRMTLGHFMRPLLHKPSGPAPATGAADHAEGSGAAEAEHQDPSSAGEQAAHAQVAEVRVSESRDVPAAHIWISTGVRREIGLQADDAFALIKLGSPLSSSARRARSKAKEAAVGPPLSPTSGSGPRHSRSKGSSASQTSHKRPQPHPAAQMEAPTPVAGFSPPKTAHPLAGIDQHIAKLRGHVRTSLATLGVTIAGAASASAPGLLVTGSSGAGKTALVRAVAEELADDPSSLTHTVYVDCAKFADERPPALKNRLRDWFDEACWHAPSLLVLDNLDRMIAAEVEHADSFPAVHLANTFLSLATSALSSRPIVLVAVAQSTVSLHPLLSSTHLLGETISLRGPDKRARRDILKVLVENKRAASNLLTSATLDCAAVAAATEGYLPADLRDLVDRAVQQAAIRSLGEPASPDALTLEVDDFWAAQKGFVPLSLRDVKLQKSEVQWADIGGLVEARKTLRETLEWPTKYGAIFASCPLRLRSGILLYGYPGCGKTLLASAVAKECGLNFISVKGPEILNKYIGASEKSVRDLFERAQAAKPCILFFDDGHDSTGVTDRVVNQMLTQMDGAEGLDGVYVLAATSRPDLIDPALLRPGRLDKSVICDMPSHSDRLEIMQSAARKISLHPSVDLEPYARQTAGYSGADLQALVYNAHLDAIHETLAPAVDAAGQVASSAAPDSEDLDYVIVGGADQGKVLSRAERASIDKRLEQILSAMRDSAKSSRARQSKGTATASPSSKEPTHVEDRHLRKSLQTTRPSVPEDELKRLRRIYDEFVSGRSANGLPSGEASGEIGGRASLM</sequence>
<dbReference type="GO" id="GO:0016887">
    <property type="term" value="F:ATP hydrolysis activity"/>
    <property type="evidence" value="ECO:0007669"/>
    <property type="project" value="InterPro"/>
</dbReference>
<organism evidence="15 16">
    <name type="scientific">Rhodotorula taiwanensis</name>
    <dbReference type="NCBI Taxonomy" id="741276"/>
    <lineage>
        <taxon>Eukaryota</taxon>
        <taxon>Fungi</taxon>
        <taxon>Dikarya</taxon>
        <taxon>Basidiomycota</taxon>
        <taxon>Pucciniomycotina</taxon>
        <taxon>Microbotryomycetes</taxon>
        <taxon>Sporidiobolales</taxon>
        <taxon>Sporidiobolaceae</taxon>
        <taxon>Rhodotorula</taxon>
    </lineage>
</organism>
<feature type="compositionally biased region" description="Low complexity" evidence="13">
    <location>
        <begin position="382"/>
        <end position="396"/>
    </location>
</feature>
<dbReference type="Gene3D" id="1.10.8.60">
    <property type="match status" value="2"/>
</dbReference>
<evidence type="ECO:0000256" key="3">
    <source>
        <dbReference type="ARBA" id="ARBA00022448"/>
    </source>
</evidence>
<dbReference type="EMBL" id="PJQD01000085">
    <property type="protein sequence ID" value="POY71174.1"/>
    <property type="molecule type" value="Genomic_DNA"/>
</dbReference>
<evidence type="ECO:0000259" key="14">
    <source>
        <dbReference type="SMART" id="SM00382"/>
    </source>
</evidence>
<feature type="compositionally biased region" description="Polar residues" evidence="13">
    <location>
        <begin position="204"/>
        <end position="219"/>
    </location>
</feature>
<gene>
    <name evidence="15" type="ORF">BMF94_5484</name>
</gene>
<comment type="similarity">
    <text evidence="2">Belongs to the AAA ATPase family.</text>
</comment>
<dbReference type="GO" id="GO:0005829">
    <property type="term" value="C:cytosol"/>
    <property type="evidence" value="ECO:0007669"/>
    <property type="project" value="TreeGrafter"/>
</dbReference>
<dbReference type="GO" id="GO:0005778">
    <property type="term" value="C:peroxisomal membrane"/>
    <property type="evidence" value="ECO:0007669"/>
    <property type="project" value="TreeGrafter"/>
</dbReference>
<keyword evidence="3" id="KW-0813">Transport</keyword>
<accession>A0A2S5B314</accession>
<dbReference type="AlphaFoldDB" id="A0A2S5B314"/>
<keyword evidence="5" id="KW-0547">Nucleotide-binding</keyword>
<keyword evidence="6" id="KW-0378">Hydrolase</keyword>
<feature type="compositionally biased region" description="Polar residues" evidence="13">
    <location>
        <begin position="997"/>
        <end position="1008"/>
    </location>
</feature>
<keyword evidence="8" id="KW-0653">Protein transport</keyword>
<dbReference type="OrthoDB" id="2187at2759"/>
<evidence type="ECO:0000256" key="13">
    <source>
        <dbReference type="SAM" id="MobiDB-lite"/>
    </source>
</evidence>
<dbReference type="PROSITE" id="PS00674">
    <property type="entry name" value="AAA"/>
    <property type="match status" value="1"/>
</dbReference>
<evidence type="ECO:0000256" key="8">
    <source>
        <dbReference type="ARBA" id="ARBA00022927"/>
    </source>
</evidence>
<dbReference type="Gene3D" id="3.40.50.300">
    <property type="entry name" value="P-loop containing nucleotide triphosphate hydrolases"/>
    <property type="match status" value="2"/>
</dbReference>
<evidence type="ECO:0000313" key="15">
    <source>
        <dbReference type="EMBL" id="POY71174.1"/>
    </source>
</evidence>
<dbReference type="InterPro" id="IPR015342">
    <property type="entry name" value="PEX1-N_C-lobe"/>
</dbReference>
<feature type="region of interest" description="Disordered" evidence="13">
    <location>
        <begin position="1048"/>
        <end position="1069"/>
    </location>
</feature>
<reference evidence="15 16" key="1">
    <citation type="journal article" date="2018" name="Front. Microbiol.">
        <title>Prospects for Fungal Bioremediation of Acidic Radioactive Waste Sites: Characterization and Genome Sequence of Rhodotorula taiwanensis MD1149.</title>
        <authorList>
            <person name="Tkavc R."/>
            <person name="Matrosova V.Y."/>
            <person name="Grichenko O.E."/>
            <person name="Gostincar C."/>
            <person name="Volpe R.P."/>
            <person name="Klimenkova P."/>
            <person name="Gaidamakova E.K."/>
            <person name="Zhou C.E."/>
            <person name="Stewart B.J."/>
            <person name="Lyman M.G."/>
            <person name="Malfatti S.A."/>
            <person name="Rubinfeld B."/>
            <person name="Courtot M."/>
            <person name="Singh J."/>
            <person name="Dalgard C.L."/>
            <person name="Hamilton T."/>
            <person name="Frey K.G."/>
            <person name="Gunde-Cimerman N."/>
            <person name="Dugan L."/>
            <person name="Daly M.J."/>
        </authorList>
    </citation>
    <scope>NUCLEOTIDE SEQUENCE [LARGE SCALE GENOMIC DNA]</scope>
    <source>
        <strain evidence="15 16">MD1149</strain>
    </source>
</reference>
<evidence type="ECO:0000313" key="16">
    <source>
        <dbReference type="Proteomes" id="UP000237144"/>
    </source>
</evidence>
<keyword evidence="9" id="KW-0472">Membrane</keyword>
<dbReference type="InterPro" id="IPR029067">
    <property type="entry name" value="CDC48_domain_2-like_sf"/>
</dbReference>
<dbReference type="PANTHER" id="PTHR23077:SF12">
    <property type="entry name" value="PEROXISOMAL ATPASE PEX1"/>
    <property type="match status" value="1"/>
</dbReference>
<evidence type="ECO:0000256" key="9">
    <source>
        <dbReference type="ARBA" id="ARBA00023136"/>
    </source>
</evidence>
<dbReference type="Pfam" id="PF09262">
    <property type="entry name" value="PEX-1N"/>
    <property type="match status" value="1"/>
</dbReference>
<dbReference type="InterPro" id="IPR050168">
    <property type="entry name" value="AAA_ATPase_domain"/>
</dbReference>
<dbReference type="GO" id="GO:0005524">
    <property type="term" value="F:ATP binding"/>
    <property type="evidence" value="ECO:0007669"/>
    <property type="project" value="UniProtKB-KW"/>
</dbReference>
<protein>
    <recommendedName>
        <fullName evidence="11">Peroxisomal ATPase PEX1</fullName>
    </recommendedName>
    <alternativeName>
        <fullName evidence="10">Peroxin-1</fullName>
    </alternativeName>
</protein>
<comment type="caution">
    <text evidence="15">The sequence shown here is derived from an EMBL/GenBank/DDBJ whole genome shotgun (WGS) entry which is preliminary data.</text>
</comment>
<dbReference type="Pfam" id="PF00004">
    <property type="entry name" value="AAA"/>
    <property type="match status" value="2"/>
</dbReference>
<keyword evidence="16" id="KW-1185">Reference proteome</keyword>
<dbReference type="FunFam" id="3.40.50.300:FF:000149">
    <property type="entry name" value="Nuclear valosin-containing protein-like"/>
    <property type="match status" value="1"/>
</dbReference>
<feature type="region of interest" description="Disordered" evidence="13">
    <location>
        <begin position="283"/>
        <end position="331"/>
    </location>
</feature>
<evidence type="ECO:0000256" key="6">
    <source>
        <dbReference type="ARBA" id="ARBA00022801"/>
    </source>
</evidence>
<dbReference type="InterPro" id="IPR027417">
    <property type="entry name" value="P-loop_NTPase"/>
</dbReference>
<evidence type="ECO:0000256" key="5">
    <source>
        <dbReference type="ARBA" id="ARBA00022741"/>
    </source>
</evidence>
<evidence type="ECO:0000256" key="10">
    <source>
        <dbReference type="ARBA" id="ARBA00032509"/>
    </source>
</evidence>
<dbReference type="SUPFAM" id="SSF52540">
    <property type="entry name" value="P-loop containing nucleoside triphosphate hydrolases"/>
    <property type="match status" value="2"/>
</dbReference>
<feature type="region of interest" description="Disordered" evidence="13">
    <location>
        <begin position="191"/>
        <end position="219"/>
    </location>
</feature>
<dbReference type="PANTHER" id="PTHR23077">
    <property type="entry name" value="AAA-FAMILY ATPASE"/>
    <property type="match status" value="1"/>
</dbReference>
<dbReference type="SUPFAM" id="SSF54585">
    <property type="entry name" value="Cdc48 domain 2-like"/>
    <property type="match status" value="1"/>
</dbReference>
<name>A0A2S5B314_9BASI</name>
<proteinExistence type="inferred from homology"/>
<feature type="region of interest" description="Disordered" evidence="13">
    <location>
        <begin position="985"/>
        <end position="1033"/>
    </location>
</feature>
<feature type="domain" description="AAA+ ATPase" evidence="14">
    <location>
        <begin position="472"/>
        <end position="673"/>
    </location>
</feature>
<feature type="domain" description="AAA+ ATPase" evidence="14">
    <location>
        <begin position="749"/>
        <end position="876"/>
    </location>
</feature>
<evidence type="ECO:0000256" key="12">
    <source>
        <dbReference type="ARBA" id="ARBA00048778"/>
    </source>
</evidence>
<dbReference type="Gene3D" id="3.10.330.10">
    <property type="match status" value="1"/>
</dbReference>
<dbReference type="GO" id="GO:0016558">
    <property type="term" value="P:protein import into peroxisome matrix"/>
    <property type="evidence" value="ECO:0007669"/>
    <property type="project" value="TreeGrafter"/>
</dbReference>
<dbReference type="Pfam" id="PF17862">
    <property type="entry name" value="AAA_lid_3"/>
    <property type="match status" value="1"/>
</dbReference>
<evidence type="ECO:0000256" key="4">
    <source>
        <dbReference type="ARBA" id="ARBA00022593"/>
    </source>
</evidence>
<dbReference type="InterPro" id="IPR041569">
    <property type="entry name" value="AAA_lid_3"/>
</dbReference>
<keyword evidence="4" id="KW-0962">Peroxisome biogenesis</keyword>
<dbReference type="Proteomes" id="UP000237144">
    <property type="component" value="Unassembled WGS sequence"/>
</dbReference>